<dbReference type="SMART" id="SM00238">
    <property type="entry name" value="BIR"/>
    <property type="match status" value="2"/>
</dbReference>
<dbReference type="InterPro" id="IPR001841">
    <property type="entry name" value="Znf_RING"/>
</dbReference>
<dbReference type="GeneID" id="5176109"/>
<name>A1YJA1_NPVSF</name>
<keyword evidence="3" id="KW-0862">Zinc</keyword>
<evidence type="ECO:0000313" key="6">
    <source>
        <dbReference type="EMBL" id="ABM45821.1"/>
    </source>
</evidence>
<keyword evidence="7" id="KW-1185">Reference proteome</keyword>
<organismHost>
    <name type="scientific">Lepidoptera</name>
    <name type="common">moths &amp; butterflies</name>
    <dbReference type="NCBI Taxonomy" id="7088"/>
</organismHost>
<evidence type="ECO:0000256" key="4">
    <source>
        <dbReference type="PROSITE-ProRule" id="PRU00175"/>
    </source>
</evidence>
<dbReference type="Pfam" id="PF00653">
    <property type="entry name" value="BIR"/>
    <property type="match status" value="2"/>
</dbReference>
<sequence>MQSFEDRLKTFSNWPANDRVPSHMLALAGFYYTGRNDEVRCAFCKVEIMKWKYGDNPILDHKKWAPQCKFAKLLISNPLTPITETGIDECGTSNNPVPRMIPKYPAYEDVEKRRQSYQNLPIPLYQDLDDMACAGFYYNRDDSTFVCFQGGCTIVHWERRDDPWREHARWFPNCEYVNYIKGRDFVQESISLSCVIQSNEQEQQQQQQDEQQQQQYAVNNSVAVDKNKDDRDDEDDLLICKICFDNRRDVCFLPCGHVVSCRQCSSNVKHCPLCRSNFTSVHQLYYA</sequence>
<dbReference type="GO" id="GO:0061630">
    <property type="term" value="F:ubiquitin protein ligase activity"/>
    <property type="evidence" value="ECO:0007669"/>
    <property type="project" value="TreeGrafter"/>
</dbReference>
<dbReference type="SUPFAM" id="SSF57924">
    <property type="entry name" value="Inhibitor of apoptosis (IAP) repeat"/>
    <property type="match status" value="2"/>
</dbReference>
<organism evidence="6 7">
    <name type="scientific">Spodoptera frugiperda nuclear polyhedrosis virus</name>
    <name type="common">SfNPV</name>
    <dbReference type="NCBI Taxonomy" id="10455"/>
    <lineage>
        <taxon>Viruses</taxon>
        <taxon>Viruses incertae sedis</taxon>
        <taxon>Naldaviricetes</taxon>
        <taxon>Lefavirales</taxon>
        <taxon>Baculoviridae</taxon>
        <taxon>Alphabaculovirus</taxon>
        <taxon>Alphabaculovirus spofrugiperdae</taxon>
    </lineage>
</organism>
<dbReference type="Gene3D" id="1.10.1170.10">
    <property type="entry name" value="Inhibitor Of Apoptosis Protein (2mihbC-IAP-1), Chain A"/>
    <property type="match status" value="2"/>
</dbReference>
<evidence type="ECO:0000313" key="7">
    <source>
        <dbReference type="Proteomes" id="UP000204663"/>
    </source>
</evidence>
<dbReference type="GO" id="GO:0008270">
    <property type="term" value="F:zinc ion binding"/>
    <property type="evidence" value="ECO:0007669"/>
    <property type="project" value="UniProtKB-KW"/>
</dbReference>
<dbReference type="Gene3D" id="3.30.40.10">
    <property type="entry name" value="Zinc/RING finger domain, C3HC4 (zinc finger)"/>
    <property type="match status" value="1"/>
</dbReference>
<dbReference type="PROSITE" id="PS50089">
    <property type="entry name" value="ZF_RING_2"/>
    <property type="match status" value="1"/>
</dbReference>
<dbReference type="InterPro" id="IPR001370">
    <property type="entry name" value="BIR_rpt"/>
</dbReference>
<dbReference type="FunFam" id="1.10.1170.10:FF:000002">
    <property type="entry name" value="Baculoviral IAP repeat containing 7"/>
    <property type="match status" value="1"/>
</dbReference>
<dbReference type="PROSITE" id="PS50143">
    <property type="entry name" value="BIR_REPEAT_2"/>
    <property type="match status" value="2"/>
</dbReference>
<dbReference type="KEGG" id="vg:5176109"/>
<dbReference type="SMART" id="SM00184">
    <property type="entry name" value="RING"/>
    <property type="match status" value="1"/>
</dbReference>
<evidence type="ECO:0000259" key="5">
    <source>
        <dbReference type="PROSITE" id="PS50089"/>
    </source>
</evidence>
<dbReference type="GO" id="GO:0051726">
    <property type="term" value="P:regulation of cell cycle"/>
    <property type="evidence" value="ECO:0007669"/>
    <property type="project" value="TreeGrafter"/>
</dbReference>
<reference evidence="6 7" key="1">
    <citation type="journal article" date="2008" name="J. Gen. Virol.">
        <title>Genomic sequence analysis of a fast-killing isolate of Spodoptera frugiperda multiple nucleopolyhedrovirus.</title>
        <authorList>
            <person name="Harrison R.L."/>
            <person name="Puttler B."/>
            <person name="Popham H.J."/>
        </authorList>
    </citation>
    <scope>NUCLEOTIDE SEQUENCE [LARGE SCALE GENOMIC DNA]</scope>
    <source>
        <strain evidence="6">3AP2</strain>
    </source>
</reference>
<dbReference type="InterPro" id="IPR050784">
    <property type="entry name" value="IAP"/>
</dbReference>
<dbReference type="EMBL" id="EF035042">
    <property type="protein sequence ID" value="ABM45821.1"/>
    <property type="molecule type" value="Genomic_DNA"/>
</dbReference>
<keyword evidence="2 4" id="KW-0863">Zinc-finger</keyword>
<dbReference type="Proteomes" id="UP000204663">
    <property type="component" value="Segment"/>
</dbReference>
<dbReference type="InterPro" id="IPR013083">
    <property type="entry name" value="Znf_RING/FYVE/PHD"/>
</dbReference>
<accession>A1YJA1</accession>
<dbReference type="Pfam" id="PF13920">
    <property type="entry name" value="zf-C3HC4_3"/>
    <property type="match status" value="1"/>
</dbReference>
<dbReference type="RefSeq" id="YP_001036403.1">
    <property type="nucleotide sequence ID" value="NC_009011.2"/>
</dbReference>
<feature type="domain" description="RING-type" evidence="5">
    <location>
        <begin position="240"/>
        <end position="275"/>
    </location>
</feature>
<dbReference type="GO" id="GO:0031398">
    <property type="term" value="P:positive regulation of protein ubiquitination"/>
    <property type="evidence" value="ECO:0007669"/>
    <property type="project" value="TreeGrafter"/>
</dbReference>
<evidence type="ECO:0000256" key="1">
    <source>
        <dbReference type="ARBA" id="ARBA00022723"/>
    </source>
</evidence>
<protein>
    <submittedName>
        <fullName evidence="6">Inhibitor of apoptosis 3</fullName>
    </submittedName>
</protein>
<evidence type="ECO:0000256" key="3">
    <source>
        <dbReference type="ARBA" id="ARBA00022833"/>
    </source>
</evidence>
<dbReference type="MEROPS" id="I32.010"/>
<dbReference type="CDD" id="cd00022">
    <property type="entry name" value="BIR"/>
    <property type="match status" value="2"/>
</dbReference>
<dbReference type="PANTHER" id="PTHR10044:SF139">
    <property type="entry name" value="DEATH-ASSOCIATED INHIBITOR OF APOPTOSIS 2"/>
    <property type="match status" value="1"/>
</dbReference>
<dbReference type="PANTHER" id="PTHR10044">
    <property type="entry name" value="INHIBITOR OF APOPTOSIS"/>
    <property type="match status" value="1"/>
</dbReference>
<proteinExistence type="predicted"/>
<dbReference type="GO" id="GO:0043027">
    <property type="term" value="F:cysteine-type endopeptidase inhibitor activity involved in apoptotic process"/>
    <property type="evidence" value="ECO:0007669"/>
    <property type="project" value="TreeGrafter"/>
</dbReference>
<dbReference type="OrthoDB" id="9255at10239"/>
<keyword evidence="1" id="KW-0479">Metal-binding</keyword>
<evidence type="ECO:0000256" key="2">
    <source>
        <dbReference type="ARBA" id="ARBA00022771"/>
    </source>
</evidence>